<accession>A0A1E7NLM1</accession>
<evidence type="ECO:0000313" key="7">
    <source>
        <dbReference type="Proteomes" id="UP000349590"/>
    </source>
</evidence>
<comment type="caution">
    <text evidence="3">The sequence shown here is derived from an EMBL/GenBank/DDBJ whole genome shotgun (WGS) entry which is preliminary data.</text>
</comment>
<dbReference type="Proteomes" id="UP000349590">
    <property type="component" value="Unassembled WGS sequence"/>
</dbReference>
<evidence type="ECO:0000313" key="1">
    <source>
        <dbReference type="EMBL" id="EAJ9719047.1"/>
    </source>
</evidence>
<evidence type="ECO:0000313" key="8">
    <source>
        <dbReference type="Proteomes" id="UP000392616"/>
    </source>
</evidence>
<evidence type="ECO:0000313" key="2">
    <source>
        <dbReference type="EMBL" id="EAK3958285.1"/>
    </source>
</evidence>
<evidence type="ECO:0000313" key="5">
    <source>
        <dbReference type="EMBL" id="RTJ97018.1"/>
    </source>
</evidence>
<dbReference type="EMBL" id="AACFWJ010000001">
    <property type="protein sequence ID" value="EAK3958285.1"/>
    <property type="molecule type" value="Genomic_DNA"/>
</dbReference>
<reference evidence="3 8" key="3">
    <citation type="submission" date="2018-05" db="EMBL/GenBank/DDBJ databases">
        <authorList>
            <consortium name="NARMS: The National Antimicrobial Resistance Monitoring System"/>
        </authorList>
    </citation>
    <scope>NUCLEOTIDE SEQUENCE [LARGE SCALE GENOMIC DNA]</scope>
    <source>
        <strain evidence="3 8">CVM N62988</strain>
    </source>
</reference>
<dbReference type="EMBL" id="AACCII010000007">
    <property type="protein sequence ID" value="EAJ9719047.1"/>
    <property type="molecule type" value="Genomic_DNA"/>
</dbReference>
<organism evidence="3 8">
    <name type="scientific">Campylobacter jejuni</name>
    <dbReference type="NCBI Taxonomy" id="197"/>
    <lineage>
        <taxon>Bacteria</taxon>
        <taxon>Pseudomonadati</taxon>
        <taxon>Campylobacterota</taxon>
        <taxon>Epsilonproteobacteria</taxon>
        <taxon>Campylobacterales</taxon>
        <taxon>Campylobacteraceae</taxon>
        <taxon>Campylobacter</taxon>
    </lineage>
</organism>
<dbReference type="Proteomes" id="UP000410873">
    <property type="component" value="Unassembled WGS sequence"/>
</dbReference>
<dbReference type="AlphaFoldDB" id="A0A1E7NLM1"/>
<evidence type="ECO:0000313" key="9">
    <source>
        <dbReference type="Proteomes" id="UP000410873"/>
    </source>
</evidence>
<dbReference type="EMBL" id="AACHYE010000001">
    <property type="protein sequence ID" value="EAK6412487.1"/>
    <property type="molecule type" value="Genomic_DNA"/>
</dbReference>
<dbReference type="EMBL" id="PRCK01000001">
    <property type="protein sequence ID" value="RTJ97018.1"/>
    <property type="molecule type" value="Genomic_DNA"/>
</dbReference>
<reference evidence="4 10" key="1">
    <citation type="submission" date="2016-09" db="EMBL/GenBank/DDBJ databases">
        <title>Campylobacter from American crows.</title>
        <authorList>
            <person name="Weis A.M."/>
            <person name="Weimer B.C."/>
            <person name="Townsend A.K."/>
            <person name="Taff C."/>
        </authorList>
    </citation>
    <scope>NUCLEOTIDE SEQUENCE [LARGE SCALE GENOMIC DNA]</scope>
    <source>
        <strain evidence="4 10">BCW_3791</strain>
    </source>
</reference>
<reference evidence="5 6" key="4">
    <citation type="journal article" date="2019" name="Appl. Environ. Microbiol.">
        <title>Population genetics and characterization of Campylobacter jejuni isolates in western jackdaws and game birds in Finland.</title>
        <authorList>
            <person name="Kovanen S."/>
            <person name="Rossi M."/>
            <person name="Pohja-Mykra M."/>
            <person name="Nieminen T."/>
            <person name="Raunio-Saarnisto M."/>
            <person name="Sauvala M."/>
            <person name="Fredriksson-Ahomaa M."/>
            <person name="Hanninen M.L."/>
            <person name="Kivisto R."/>
        </authorList>
    </citation>
    <scope>NUCLEOTIDE SEQUENCE [LARGE SCALE GENOMIC DNA]</scope>
    <source>
        <strain evidence="5 6">CB296</strain>
    </source>
</reference>
<dbReference type="RefSeq" id="WP_002788293.1">
    <property type="nucleotide sequence ID" value="NZ_AP028374.1"/>
</dbReference>
<evidence type="ECO:0000313" key="6">
    <source>
        <dbReference type="Proteomes" id="UP000287237"/>
    </source>
</evidence>
<dbReference type="Proteomes" id="UP000392616">
    <property type="component" value="Unassembled WGS sequence"/>
</dbReference>
<dbReference type="EMBL" id="MJVJ01000126">
    <property type="protein sequence ID" value="OEV44616.1"/>
    <property type="molecule type" value="Genomic_DNA"/>
</dbReference>
<dbReference type="Proteomes" id="UP000287237">
    <property type="component" value="Unassembled WGS sequence"/>
</dbReference>
<reference evidence="2 9" key="2">
    <citation type="submission" date="2018-05" db="EMBL/GenBank/DDBJ databases">
        <authorList>
            <consortium name="PulseNet: The National Subtyping Network for Foodborne Disease Surveillance"/>
            <person name="Tarr C.L."/>
            <person name="Trees E."/>
            <person name="Katz L.S."/>
            <person name="Carleton-Romer H.A."/>
            <person name="Stroika S."/>
            <person name="Kucerova Z."/>
            <person name="Roache K.F."/>
            <person name="Sabol A.L."/>
            <person name="Besser J."/>
            <person name="Gerner-Smidt P."/>
        </authorList>
    </citation>
    <scope>NUCLEOTIDE SEQUENCE [LARGE SCALE GENOMIC DNA]</scope>
    <source>
        <strain evidence="2 9">PNUSAC003589</strain>
        <strain evidence="1 7">PNUSAC009041</strain>
    </source>
</reference>
<protein>
    <submittedName>
        <fullName evidence="3">Phage gp6-like head-tail connector protein</fullName>
    </submittedName>
</protein>
<dbReference type="Proteomes" id="UP000865560">
    <property type="component" value="Unassembled WGS sequence"/>
</dbReference>
<evidence type="ECO:0000313" key="10">
    <source>
        <dbReference type="Proteomes" id="UP000865560"/>
    </source>
</evidence>
<name>A0A1E7NLM1_CAMJU</name>
<proteinExistence type="predicted"/>
<evidence type="ECO:0000313" key="4">
    <source>
        <dbReference type="EMBL" id="OEV44616.1"/>
    </source>
</evidence>
<evidence type="ECO:0000313" key="3">
    <source>
        <dbReference type="EMBL" id="EAK6412487.1"/>
    </source>
</evidence>
<gene>
    <name evidence="4" type="ORF">AJY60_10035</name>
    <name evidence="3" type="ORF">B7A03_00335</name>
    <name evidence="2" type="ORF">C1418_00275</name>
    <name evidence="5" type="ORF">C3H42_02140</name>
    <name evidence="1" type="ORF">E8P16_06270</name>
</gene>
<sequence>MRLKALKDSKKELIDIQELRDFLRIDSDVFDANLKQFLKAGMNEFETRTNRILALNDYEVEFFNERVILAPFNALKNANFKAEFKTNGGVLYAIGCGNMIVNLGFEELPQDIKLWLKNYVLMAFDGVSMPKISSALITRYKIAYF</sequence>